<name>A0A6G9AQK9_9BACT</name>
<proteinExistence type="predicted"/>
<dbReference type="GO" id="GO:0004497">
    <property type="term" value="F:monooxygenase activity"/>
    <property type="evidence" value="ECO:0007669"/>
    <property type="project" value="UniProtKB-KW"/>
</dbReference>
<dbReference type="InterPro" id="IPR036188">
    <property type="entry name" value="FAD/NAD-bd_sf"/>
</dbReference>
<dbReference type="RefSeq" id="WP_167211155.1">
    <property type="nucleotide sequence ID" value="NZ_CP050063.1"/>
</dbReference>
<dbReference type="InterPro" id="IPR050493">
    <property type="entry name" value="FAD-dep_Monooxygenase_BioMet"/>
</dbReference>
<dbReference type="Proteomes" id="UP000501802">
    <property type="component" value="Chromosome"/>
</dbReference>
<evidence type="ECO:0000256" key="1">
    <source>
        <dbReference type="ARBA" id="ARBA00023002"/>
    </source>
</evidence>
<dbReference type="AlphaFoldDB" id="A0A6G9AQK9"/>
<dbReference type="EMBL" id="CP050063">
    <property type="protein sequence ID" value="QIP14658.1"/>
    <property type="molecule type" value="Genomic_DNA"/>
</dbReference>
<feature type="domain" description="FAD-binding" evidence="3">
    <location>
        <begin position="4"/>
        <end position="319"/>
    </location>
</feature>
<dbReference type="PANTHER" id="PTHR13789">
    <property type="entry name" value="MONOOXYGENASE"/>
    <property type="match status" value="1"/>
</dbReference>
<evidence type="ECO:0000256" key="2">
    <source>
        <dbReference type="ARBA" id="ARBA00023033"/>
    </source>
</evidence>
<dbReference type="SUPFAM" id="SSF51905">
    <property type="entry name" value="FAD/NAD(P)-binding domain"/>
    <property type="match status" value="1"/>
</dbReference>
<gene>
    <name evidence="4" type="ORF">G8759_19600</name>
</gene>
<keyword evidence="2 4" id="KW-0503">Monooxygenase</keyword>
<evidence type="ECO:0000313" key="5">
    <source>
        <dbReference type="Proteomes" id="UP000501802"/>
    </source>
</evidence>
<evidence type="ECO:0000313" key="4">
    <source>
        <dbReference type="EMBL" id="QIP14658.1"/>
    </source>
</evidence>
<dbReference type="Gene3D" id="3.50.50.60">
    <property type="entry name" value="FAD/NAD(P)-binding domain"/>
    <property type="match status" value="1"/>
</dbReference>
<dbReference type="PANTHER" id="PTHR13789:SF309">
    <property type="entry name" value="PUTATIVE (AFU_ORTHOLOGUE AFUA_6G14510)-RELATED"/>
    <property type="match status" value="1"/>
</dbReference>
<sequence>MNNKAIIIGCGIAGPVMALALKRVGIDATIYEAQPMPNDTKGAFLGISPNGLNVINDFLPLQEILTDYTPGKISFFNAQNKPIGLIDNAHQKDLYGSETVQLKRGLLNGALRKAAEQAGITIKFGKRLISLSQGHENTVTAFFEDGSQAEGNLLIGCDGIHSATRSCLFQDAIKPTYTGLLSTGGFTMIPGLSNLAGSIRMTFGQRSFFAYALSNKGEVWWFNNISQPDEPSQSELSQLEQAALKEKLLALHKHDPYPIADIIQAAQSIEIYPVYDIPFLPQWHKGRVCLIGDAAHATAPHIGQGASLALEDTVVLAKCIRDLPSLTEAFNRFQSLRQERVQTMIRQARKVGDSKTVPNAFQRFFRDLLLPFFVKMEAKKMDWVYSYKVDWESKIT</sequence>
<accession>A0A6G9AQK9</accession>
<evidence type="ECO:0000259" key="3">
    <source>
        <dbReference type="Pfam" id="PF01494"/>
    </source>
</evidence>
<keyword evidence="1" id="KW-0560">Oxidoreductase</keyword>
<dbReference type="PRINTS" id="PR00420">
    <property type="entry name" value="RNGMNOXGNASE"/>
</dbReference>
<dbReference type="GO" id="GO:0071949">
    <property type="term" value="F:FAD binding"/>
    <property type="evidence" value="ECO:0007669"/>
    <property type="project" value="InterPro"/>
</dbReference>
<dbReference type="KEGG" id="spib:G8759_19600"/>
<protein>
    <submittedName>
        <fullName evidence="4">FAD-dependent monooxygenase</fullName>
    </submittedName>
</protein>
<dbReference type="Pfam" id="PF01494">
    <property type="entry name" value="FAD_binding_3"/>
    <property type="match status" value="1"/>
</dbReference>
<dbReference type="InterPro" id="IPR002938">
    <property type="entry name" value="FAD-bd"/>
</dbReference>
<organism evidence="4 5">
    <name type="scientific">Spirosoma aureum</name>
    <dbReference type="NCBI Taxonomy" id="2692134"/>
    <lineage>
        <taxon>Bacteria</taxon>
        <taxon>Pseudomonadati</taxon>
        <taxon>Bacteroidota</taxon>
        <taxon>Cytophagia</taxon>
        <taxon>Cytophagales</taxon>
        <taxon>Cytophagaceae</taxon>
        <taxon>Spirosoma</taxon>
    </lineage>
</organism>
<reference evidence="4 5" key="1">
    <citation type="submission" date="2020-03" db="EMBL/GenBank/DDBJ databases">
        <authorList>
            <person name="Kim M.K."/>
        </authorList>
    </citation>
    <scope>NUCLEOTIDE SEQUENCE [LARGE SCALE GENOMIC DNA]</scope>
    <source>
        <strain evidence="4 5">BT328</strain>
    </source>
</reference>
<keyword evidence="5" id="KW-1185">Reference proteome</keyword>